<comment type="caution">
    <text evidence="1">The sequence shown here is derived from an EMBL/GenBank/DDBJ whole genome shotgun (WGS) entry which is preliminary data.</text>
</comment>
<dbReference type="Gene3D" id="3.40.50.300">
    <property type="entry name" value="P-loop containing nucleotide triphosphate hydrolases"/>
    <property type="match status" value="1"/>
</dbReference>
<reference evidence="1" key="1">
    <citation type="submission" date="2021-03" db="EMBL/GenBank/DDBJ databases">
        <authorList>
            <person name="Sun Q."/>
        </authorList>
    </citation>
    <scope>NUCLEOTIDE SEQUENCE</scope>
    <source>
        <strain evidence="1">CCM 8862</strain>
    </source>
</reference>
<evidence type="ECO:0008006" key="3">
    <source>
        <dbReference type="Google" id="ProtNLM"/>
    </source>
</evidence>
<protein>
    <recommendedName>
        <fullName evidence="3">Septum formation initiator</fullName>
    </recommendedName>
</protein>
<dbReference type="InterPro" id="IPR022521">
    <property type="entry name" value="Rv3660c"/>
</dbReference>
<dbReference type="RefSeq" id="WP_207118515.1">
    <property type="nucleotide sequence ID" value="NZ_JAFLEQ010000008.1"/>
</dbReference>
<gene>
    <name evidence="1" type="ORF">JZY06_03980</name>
</gene>
<evidence type="ECO:0000313" key="2">
    <source>
        <dbReference type="Proteomes" id="UP000664332"/>
    </source>
</evidence>
<dbReference type="NCBIfam" id="TIGR03815">
    <property type="entry name" value="CpaE_hom_Actino"/>
    <property type="match status" value="1"/>
</dbReference>
<sequence>MNKPANTPGIVVAVDEPVLHAEAMHVAAASGRAVTDAGDRMPSAATLRGADTVIAGPGCSRYLTQSGWPGTVWTVQTDTAATIPAAAADGVYRLPGQATELLEQIAERAGDAPSAGRSPLVIGVAGACGGAGTSVFAAALAQCRGPGCLLIDADGSPGCHDFLNATDTTPGVRFGDISITGGRTRWHDLHAALPHTACGVAVLAVAAPATADGQLRLPQAPDPRQITAAIGCARGAGAPVVVDTGTIAHADQRVVAALDVVVLVVPAELRAAAAAVAARVRLDSLNVPVLLVVRHRGWSSLSPEDMCSFTGLDQVAGIPTVAGFARQLEHRGIGRILPRALARACRDVLDYLGCDADA</sequence>
<accession>A0A939DZP3</accession>
<proteinExistence type="predicted"/>
<dbReference type="AlphaFoldDB" id="A0A939DZP3"/>
<name>A0A939DZP3_9CORY</name>
<dbReference type="Proteomes" id="UP000664332">
    <property type="component" value="Unassembled WGS sequence"/>
</dbReference>
<dbReference type="EMBL" id="JAFLEQ010000008">
    <property type="protein sequence ID" value="MBN9643784.1"/>
    <property type="molecule type" value="Genomic_DNA"/>
</dbReference>
<dbReference type="SUPFAM" id="SSF52540">
    <property type="entry name" value="P-loop containing nucleoside triphosphate hydrolases"/>
    <property type="match status" value="1"/>
</dbReference>
<evidence type="ECO:0000313" key="1">
    <source>
        <dbReference type="EMBL" id="MBN9643784.1"/>
    </source>
</evidence>
<dbReference type="InterPro" id="IPR027417">
    <property type="entry name" value="P-loop_NTPase"/>
</dbReference>
<organism evidence="1 2">
    <name type="scientific">Corynebacterium mendelii</name>
    <dbReference type="NCBI Taxonomy" id="2765362"/>
    <lineage>
        <taxon>Bacteria</taxon>
        <taxon>Bacillati</taxon>
        <taxon>Actinomycetota</taxon>
        <taxon>Actinomycetes</taxon>
        <taxon>Mycobacteriales</taxon>
        <taxon>Corynebacteriaceae</taxon>
        <taxon>Corynebacterium</taxon>
    </lineage>
</organism>
<keyword evidence="2" id="KW-1185">Reference proteome</keyword>